<dbReference type="RefSeq" id="WP_237874025.1">
    <property type="nucleotide sequence ID" value="NZ_JAKLUA010000025.1"/>
</dbReference>
<gene>
    <name evidence="1" type="ORF">L6637_38465</name>
</gene>
<evidence type="ECO:0000313" key="1">
    <source>
        <dbReference type="EMBL" id="MCG2672825.1"/>
    </source>
</evidence>
<comment type="caution">
    <text evidence="1">The sequence shown here is derived from an EMBL/GenBank/DDBJ whole genome shotgun (WGS) entry which is preliminary data.</text>
</comment>
<name>A0ABS9M0M7_9BRAD</name>
<proteinExistence type="predicted"/>
<dbReference type="Proteomes" id="UP001139012">
    <property type="component" value="Unassembled WGS sequence"/>
</dbReference>
<protein>
    <submittedName>
        <fullName evidence="1">Uncharacterized protein</fullName>
    </submittedName>
</protein>
<sequence length="72" mass="7930">MLPAMALKSSLGPIAVLRSPTESLQGAEIIDIARECLGRIKDYQRHHETMIAVDPGSHKTPEFKRLGHLLSP</sequence>
<reference evidence="1" key="1">
    <citation type="submission" date="2022-01" db="EMBL/GenBank/DDBJ databases">
        <title>Genome sequnece data of strain Bradyrhizobium sp. nov.</title>
        <authorList>
            <person name="Zhang J."/>
        </authorList>
    </citation>
    <scope>NUCLEOTIDE SEQUENCE</scope>
    <source>
        <strain evidence="1">WYCCWR 12774</strain>
    </source>
</reference>
<accession>A0ABS9M0M7</accession>
<organism evidence="1 2">
    <name type="scientific">Bradyrhizobium zhengyangense</name>
    <dbReference type="NCBI Taxonomy" id="2911009"/>
    <lineage>
        <taxon>Bacteria</taxon>
        <taxon>Pseudomonadati</taxon>
        <taxon>Pseudomonadota</taxon>
        <taxon>Alphaproteobacteria</taxon>
        <taxon>Hyphomicrobiales</taxon>
        <taxon>Nitrobacteraceae</taxon>
        <taxon>Bradyrhizobium</taxon>
    </lineage>
</organism>
<evidence type="ECO:0000313" key="2">
    <source>
        <dbReference type="Proteomes" id="UP001139012"/>
    </source>
</evidence>
<keyword evidence="2" id="KW-1185">Reference proteome</keyword>
<dbReference type="EMBL" id="JAKLUA010000025">
    <property type="protein sequence ID" value="MCG2672825.1"/>
    <property type="molecule type" value="Genomic_DNA"/>
</dbReference>